<comment type="caution">
    <text evidence="3">The sequence shown here is derived from an EMBL/GenBank/DDBJ whole genome shotgun (WGS) entry which is preliminary data.</text>
</comment>
<dbReference type="Pfam" id="PF13349">
    <property type="entry name" value="DUF4097"/>
    <property type="match status" value="1"/>
</dbReference>
<feature type="transmembrane region" description="Helical" evidence="1">
    <location>
        <begin position="20"/>
        <end position="45"/>
    </location>
</feature>
<evidence type="ECO:0000313" key="4">
    <source>
        <dbReference type="Proteomes" id="UP000317998"/>
    </source>
</evidence>
<dbReference type="OrthoDB" id="4456952at2"/>
<organism evidence="3 4">
    <name type="scientific">Homoserinimonas aerilata</name>
    <dbReference type="NCBI Taxonomy" id="1162970"/>
    <lineage>
        <taxon>Bacteria</taxon>
        <taxon>Bacillati</taxon>
        <taxon>Actinomycetota</taxon>
        <taxon>Actinomycetes</taxon>
        <taxon>Micrococcales</taxon>
        <taxon>Microbacteriaceae</taxon>
        <taxon>Homoserinimonas</taxon>
    </lineage>
</organism>
<gene>
    <name evidence="3" type="ORF">FB562_0412</name>
</gene>
<protein>
    <submittedName>
        <fullName evidence="3">Putative adhesin</fullName>
    </submittedName>
</protein>
<keyword evidence="1" id="KW-1133">Transmembrane helix</keyword>
<name>A0A542YH25_9MICO</name>
<dbReference type="RefSeq" id="WP_141879617.1">
    <property type="nucleotide sequence ID" value="NZ_VFOM01000001.1"/>
</dbReference>
<accession>A0A542YH25</accession>
<dbReference type="InterPro" id="IPR025164">
    <property type="entry name" value="Toastrack_DUF4097"/>
</dbReference>
<reference evidence="3 4" key="1">
    <citation type="submission" date="2019-06" db="EMBL/GenBank/DDBJ databases">
        <title>Sequencing the genomes of 1000 actinobacteria strains.</title>
        <authorList>
            <person name="Klenk H.-P."/>
        </authorList>
    </citation>
    <scope>NUCLEOTIDE SEQUENCE [LARGE SCALE GENOMIC DNA]</scope>
    <source>
        <strain evidence="3 4">DSM 26477</strain>
    </source>
</reference>
<keyword evidence="1" id="KW-0472">Membrane</keyword>
<proteinExistence type="predicted"/>
<dbReference type="AlphaFoldDB" id="A0A542YH25"/>
<keyword evidence="4" id="KW-1185">Reference proteome</keyword>
<keyword evidence="1" id="KW-0812">Transmembrane</keyword>
<evidence type="ECO:0000256" key="1">
    <source>
        <dbReference type="SAM" id="Phobius"/>
    </source>
</evidence>
<evidence type="ECO:0000259" key="2">
    <source>
        <dbReference type="Pfam" id="PF13349"/>
    </source>
</evidence>
<feature type="domain" description="DUF4097" evidence="2">
    <location>
        <begin position="148"/>
        <end position="279"/>
    </location>
</feature>
<dbReference type="EMBL" id="VFOM01000001">
    <property type="protein sequence ID" value="TQL47356.1"/>
    <property type="molecule type" value="Genomic_DNA"/>
</dbReference>
<dbReference type="Proteomes" id="UP000317998">
    <property type="component" value="Unassembled WGS sequence"/>
</dbReference>
<evidence type="ECO:0000313" key="3">
    <source>
        <dbReference type="EMBL" id="TQL47356.1"/>
    </source>
</evidence>
<sequence>MTSQNPTTVPSGSPAPRSNTLRTVLLVLGSIVLVMILAFTVIGIVRSQNRHDTSGTFSVSESFETVEVKTSAADVDIVMDPRADVPELRYDQGDTNLQFDYSVRDDTLVVSIGNDGWFGWFGGGVFGDWSAESAKLTLLLPETEGRLDVNLETTAGDVRVDGDYADVSVRSTAGDITLSGSVNDLRLESTAGTAELDDLAVRGAFRSETTAGDMDFAFAELPSSIDVESTAGNVRIGLPDGRYRIDANSTAGDISSDVSSDAKADRVYRISTTAGDIEVYER</sequence>